<keyword evidence="2" id="KW-1185">Reference proteome</keyword>
<sequence length="160" mass="18716">FTIKRRRSKSVSETVKESAVGIGLFLKKSFSYPINYMTPTIKYFFSQPIIILLMLVRIFAEVILRILNLRFPPWLFNGTALKDLSATSQQIDLRFQQACYWPWQYMLLRIRDWTNTATTRAQYISMWLVANDIIIGVTIGSFLINNSEYVANILLKDYLD</sequence>
<evidence type="ECO:0000313" key="2">
    <source>
        <dbReference type="Proteomes" id="UP000789920"/>
    </source>
</evidence>
<name>A0ACA9SJW7_9GLOM</name>
<accession>A0ACA9SJW7</accession>
<comment type="caution">
    <text evidence="1">The sequence shown here is derived from an EMBL/GenBank/DDBJ whole genome shotgun (WGS) entry which is preliminary data.</text>
</comment>
<dbReference type="Proteomes" id="UP000789920">
    <property type="component" value="Unassembled WGS sequence"/>
</dbReference>
<gene>
    <name evidence="1" type="ORF">RPERSI_LOCUS32151</name>
</gene>
<reference evidence="1" key="1">
    <citation type="submission" date="2021-06" db="EMBL/GenBank/DDBJ databases">
        <authorList>
            <person name="Kallberg Y."/>
            <person name="Tangrot J."/>
            <person name="Rosling A."/>
        </authorList>
    </citation>
    <scope>NUCLEOTIDE SEQUENCE</scope>
    <source>
        <strain evidence="1">MA461A</strain>
    </source>
</reference>
<proteinExistence type="predicted"/>
<feature type="non-terminal residue" evidence="1">
    <location>
        <position position="1"/>
    </location>
</feature>
<organism evidence="1 2">
    <name type="scientific">Racocetra persica</name>
    <dbReference type="NCBI Taxonomy" id="160502"/>
    <lineage>
        <taxon>Eukaryota</taxon>
        <taxon>Fungi</taxon>
        <taxon>Fungi incertae sedis</taxon>
        <taxon>Mucoromycota</taxon>
        <taxon>Glomeromycotina</taxon>
        <taxon>Glomeromycetes</taxon>
        <taxon>Diversisporales</taxon>
        <taxon>Gigasporaceae</taxon>
        <taxon>Racocetra</taxon>
    </lineage>
</organism>
<dbReference type="EMBL" id="CAJVQC010132893">
    <property type="protein sequence ID" value="CAG8842085.1"/>
    <property type="molecule type" value="Genomic_DNA"/>
</dbReference>
<feature type="non-terminal residue" evidence="1">
    <location>
        <position position="160"/>
    </location>
</feature>
<protein>
    <submittedName>
        <fullName evidence="1">35443_t:CDS:1</fullName>
    </submittedName>
</protein>
<evidence type="ECO:0000313" key="1">
    <source>
        <dbReference type="EMBL" id="CAG8842085.1"/>
    </source>
</evidence>